<proteinExistence type="predicted"/>
<dbReference type="Proteomes" id="UP000772434">
    <property type="component" value="Unassembled WGS sequence"/>
</dbReference>
<organism evidence="1 2">
    <name type="scientific">Rhodocollybia butyracea</name>
    <dbReference type="NCBI Taxonomy" id="206335"/>
    <lineage>
        <taxon>Eukaryota</taxon>
        <taxon>Fungi</taxon>
        <taxon>Dikarya</taxon>
        <taxon>Basidiomycota</taxon>
        <taxon>Agaricomycotina</taxon>
        <taxon>Agaricomycetes</taxon>
        <taxon>Agaricomycetidae</taxon>
        <taxon>Agaricales</taxon>
        <taxon>Marasmiineae</taxon>
        <taxon>Omphalotaceae</taxon>
        <taxon>Rhodocollybia</taxon>
    </lineage>
</organism>
<dbReference type="EMBL" id="JADNRY010000128">
    <property type="protein sequence ID" value="KAF9064212.1"/>
    <property type="molecule type" value="Genomic_DNA"/>
</dbReference>
<name>A0A9P5PKE8_9AGAR</name>
<accession>A0A9P5PKE8</accession>
<dbReference type="AlphaFoldDB" id="A0A9P5PKE8"/>
<sequence>MNLDKETSDIEDEEALNEQIAHQMMEMQFEDIDSLLPETVDKMIQECLEDFADLLYIVFLFTSFRV</sequence>
<evidence type="ECO:0000313" key="2">
    <source>
        <dbReference type="Proteomes" id="UP000772434"/>
    </source>
</evidence>
<comment type="caution">
    <text evidence="1">The sequence shown here is derived from an EMBL/GenBank/DDBJ whole genome shotgun (WGS) entry which is preliminary data.</text>
</comment>
<evidence type="ECO:0000313" key="1">
    <source>
        <dbReference type="EMBL" id="KAF9064212.1"/>
    </source>
</evidence>
<gene>
    <name evidence="1" type="ORF">BDP27DRAFT_1426059</name>
</gene>
<keyword evidence="2" id="KW-1185">Reference proteome</keyword>
<reference evidence="1" key="1">
    <citation type="submission" date="2020-11" db="EMBL/GenBank/DDBJ databases">
        <authorList>
            <consortium name="DOE Joint Genome Institute"/>
            <person name="Ahrendt S."/>
            <person name="Riley R."/>
            <person name="Andreopoulos W."/>
            <person name="Labutti K."/>
            <person name="Pangilinan J."/>
            <person name="Ruiz-Duenas F.J."/>
            <person name="Barrasa J.M."/>
            <person name="Sanchez-Garcia M."/>
            <person name="Camarero S."/>
            <person name="Miyauchi S."/>
            <person name="Serrano A."/>
            <person name="Linde D."/>
            <person name="Babiker R."/>
            <person name="Drula E."/>
            <person name="Ayuso-Fernandez I."/>
            <person name="Pacheco R."/>
            <person name="Padilla G."/>
            <person name="Ferreira P."/>
            <person name="Barriuso J."/>
            <person name="Kellner H."/>
            <person name="Castanera R."/>
            <person name="Alfaro M."/>
            <person name="Ramirez L."/>
            <person name="Pisabarro A.G."/>
            <person name="Kuo A."/>
            <person name="Tritt A."/>
            <person name="Lipzen A."/>
            <person name="He G."/>
            <person name="Yan M."/>
            <person name="Ng V."/>
            <person name="Cullen D."/>
            <person name="Martin F."/>
            <person name="Rosso M.-N."/>
            <person name="Henrissat B."/>
            <person name="Hibbett D."/>
            <person name="Martinez A.T."/>
            <person name="Grigoriev I.V."/>
        </authorList>
    </citation>
    <scope>NUCLEOTIDE SEQUENCE</scope>
    <source>
        <strain evidence="1">AH 40177</strain>
    </source>
</reference>
<protein>
    <submittedName>
        <fullName evidence="1">Uncharacterized protein</fullName>
    </submittedName>
</protein>